<reference evidence="1 2" key="1">
    <citation type="submission" date="2021-01" db="EMBL/GenBank/DDBJ databases">
        <title>Whole genome shotgun sequence of Microbispora corallina NBRC 16416.</title>
        <authorList>
            <person name="Komaki H."/>
            <person name="Tamura T."/>
        </authorList>
    </citation>
    <scope>NUCLEOTIDE SEQUENCE [LARGE SCALE GENOMIC DNA]</scope>
    <source>
        <strain evidence="1 2">NBRC 16416</strain>
    </source>
</reference>
<organism evidence="1 2">
    <name type="scientific">Microbispora corallina</name>
    <dbReference type="NCBI Taxonomy" id="83302"/>
    <lineage>
        <taxon>Bacteria</taxon>
        <taxon>Bacillati</taxon>
        <taxon>Actinomycetota</taxon>
        <taxon>Actinomycetes</taxon>
        <taxon>Streptosporangiales</taxon>
        <taxon>Streptosporangiaceae</taxon>
        <taxon>Microbispora</taxon>
    </lineage>
</organism>
<evidence type="ECO:0000313" key="2">
    <source>
        <dbReference type="Proteomes" id="UP000603904"/>
    </source>
</evidence>
<gene>
    <name evidence="1" type="ORF">Mco01_00700</name>
</gene>
<sequence length="195" mass="20918">MRPAVGEPLRRCLSCGGWEYGGAPGCPRCAALVDAVVEESWRGFLFAEFGSPSADDERAVAGMVADEPHRHDWRVVDAALDRLTCGECGGALGRRAGCPRCDLAHGFRYAAIEADRPGVPPGNEHAVRVNVSVVRRPEGVSAPELLMRRLFLPALLVGFLPTTEQAQRMSALGKRGARAEEITRFLDALVEAPGA</sequence>
<comment type="caution">
    <text evidence="1">The sequence shown here is derived from an EMBL/GenBank/DDBJ whole genome shotgun (WGS) entry which is preliminary data.</text>
</comment>
<keyword evidence="2" id="KW-1185">Reference proteome</keyword>
<protein>
    <submittedName>
        <fullName evidence="1">Uncharacterized protein</fullName>
    </submittedName>
</protein>
<accession>A0ABQ4FQI6</accession>
<dbReference type="Proteomes" id="UP000603904">
    <property type="component" value="Unassembled WGS sequence"/>
</dbReference>
<dbReference type="RefSeq" id="WP_204054905.1">
    <property type="nucleotide sequence ID" value="NZ_BAAAGP010000018.1"/>
</dbReference>
<evidence type="ECO:0000313" key="1">
    <source>
        <dbReference type="EMBL" id="GIH37070.1"/>
    </source>
</evidence>
<proteinExistence type="predicted"/>
<name>A0ABQ4FQI6_9ACTN</name>
<dbReference type="EMBL" id="BOOC01000001">
    <property type="protein sequence ID" value="GIH37070.1"/>
    <property type="molecule type" value="Genomic_DNA"/>
</dbReference>